<evidence type="ECO:0000313" key="1">
    <source>
        <dbReference type="EMBL" id="GAH34354.1"/>
    </source>
</evidence>
<comment type="caution">
    <text evidence="1">The sequence shown here is derived from an EMBL/GenBank/DDBJ whole genome shotgun (WGS) entry which is preliminary data.</text>
</comment>
<name>X1FYD6_9ZZZZ</name>
<dbReference type="EMBL" id="BARU01009238">
    <property type="protein sequence ID" value="GAH34354.1"/>
    <property type="molecule type" value="Genomic_DNA"/>
</dbReference>
<sequence>KLPLIKFATKISESGWQILYFSAKGEVKNVLKKEIKDGSINYIEIKSIFI</sequence>
<protein>
    <submittedName>
        <fullName evidence="1">Uncharacterized protein</fullName>
    </submittedName>
</protein>
<gene>
    <name evidence="1" type="ORF">S03H2_17861</name>
</gene>
<proteinExistence type="predicted"/>
<feature type="non-terminal residue" evidence="1">
    <location>
        <position position="1"/>
    </location>
</feature>
<accession>X1FYD6</accession>
<organism evidence="1">
    <name type="scientific">marine sediment metagenome</name>
    <dbReference type="NCBI Taxonomy" id="412755"/>
    <lineage>
        <taxon>unclassified sequences</taxon>
        <taxon>metagenomes</taxon>
        <taxon>ecological metagenomes</taxon>
    </lineage>
</organism>
<reference evidence="1" key="1">
    <citation type="journal article" date="2014" name="Front. Microbiol.">
        <title>High frequency of phylogenetically diverse reductive dehalogenase-homologous genes in deep subseafloor sedimentary metagenomes.</title>
        <authorList>
            <person name="Kawai M."/>
            <person name="Futagami T."/>
            <person name="Toyoda A."/>
            <person name="Takaki Y."/>
            <person name="Nishi S."/>
            <person name="Hori S."/>
            <person name="Arai W."/>
            <person name="Tsubouchi T."/>
            <person name="Morono Y."/>
            <person name="Uchiyama I."/>
            <person name="Ito T."/>
            <person name="Fujiyama A."/>
            <person name="Inagaki F."/>
            <person name="Takami H."/>
        </authorList>
    </citation>
    <scope>NUCLEOTIDE SEQUENCE</scope>
    <source>
        <strain evidence="1">Expedition CK06-06</strain>
    </source>
</reference>
<dbReference type="AlphaFoldDB" id="X1FYD6"/>